<evidence type="ECO:0000313" key="1">
    <source>
        <dbReference type="EMBL" id="KKS86995.1"/>
    </source>
</evidence>
<accession>A0A0G1CMK5</accession>
<reference evidence="1 2" key="1">
    <citation type="journal article" date="2015" name="Nature">
        <title>rRNA introns, odd ribosomes, and small enigmatic genomes across a large radiation of phyla.</title>
        <authorList>
            <person name="Brown C.T."/>
            <person name="Hug L.A."/>
            <person name="Thomas B.C."/>
            <person name="Sharon I."/>
            <person name="Castelle C.J."/>
            <person name="Singh A."/>
            <person name="Wilkins M.J."/>
            <person name="Williams K.H."/>
            <person name="Banfield J.F."/>
        </authorList>
    </citation>
    <scope>NUCLEOTIDE SEQUENCE [LARGE SCALE GENOMIC DNA]</scope>
</reference>
<comment type="caution">
    <text evidence="1">The sequence shown here is derived from an EMBL/GenBank/DDBJ whole genome shotgun (WGS) entry which is preliminary data.</text>
</comment>
<sequence length="88" mass="9853">MNIYRTKNLFVAAYLLASGKVKFLGLESLDSRTKLFTFSPPNVAQVLEAEYFSGGALPVKHIFAEYNTLKDLLFQRETNGVNYGSIKS</sequence>
<evidence type="ECO:0000313" key="2">
    <source>
        <dbReference type="Proteomes" id="UP000034050"/>
    </source>
</evidence>
<evidence type="ECO:0008006" key="3">
    <source>
        <dbReference type="Google" id="ProtNLM"/>
    </source>
</evidence>
<proteinExistence type="predicted"/>
<dbReference type="EMBL" id="LCFD01000005">
    <property type="protein sequence ID" value="KKS86995.1"/>
    <property type="molecule type" value="Genomic_DNA"/>
</dbReference>
<protein>
    <recommendedName>
        <fullName evidence="3">DUF5659 domain-containing protein</fullName>
    </recommendedName>
</protein>
<dbReference type="Proteomes" id="UP000034050">
    <property type="component" value="Unassembled WGS sequence"/>
</dbReference>
<organism evidence="1 2">
    <name type="scientific">Candidatus Gottesmanbacteria bacterium GW2011_GWB1_43_11</name>
    <dbReference type="NCBI Taxonomy" id="1618446"/>
    <lineage>
        <taxon>Bacteria</taxon>
        <taxon>Candidatus Gottesmaniibacteriota</taxon>
    </lineage>
</organism>
<name>A0A0G1CMK5_9BACT</name>
<dbReference type="AlphaFoldDB" id="A0A0G1CMK5"/>
<dbReference type="STRING" id="1618446.UV61_C0005G0016"/>
<gene>
    <name evidence="1" type="ORF">UV61_C0005G0016</name>
</gene>